<dbReference type="RefSeq" id="WP_138084427.1">
    <property type="nucleotide sequence ID" value="NZ_VAUV01000001.1"/>
</dbReference>
<comment type="caution">
    <text evidence="3">The sequence shown here is derived from an EMBL/GenBank/DDBJ whole genome shotgun (WGS) entry which is preliminary data.</text>
</comment>
<dbReference type="AlphaFoldDB" id="A0A5R8KKE9"/>
<dbReference type="Proteomes" id="UP000306196">
    <property type="component" value="Unassembled WGS sequence"/>
</dbReference>
<evidence type="ECO:0000313" key="4">
    <source>
        <dbReference type="Proteomes" id="UP000306196"/>
    </source>
</evidence>
<organism evidence="3 4">
    <name type="scientific">Phragmitibacter flavus</name>
    <dbReference type="NCBI Taxonomy" id="2576071"/>
    <lineage>
        <taxon>Bacteria</taxon>
        <taxon>Pseudomonadati</taxon>
        <taxon>Verrucomicrobiota</taxon>
        <taxon>Verrucomicrobiia</taxon>
        <taxon>Verrucomicrobiales</taxon>
        <taxon>Verrucomicrobiaceae</taxon>
        <taxon>Phragmitibacter</taxon>
    </lineage>
</organism>
<dbReference type="OrthoDB" id="188084at2"/>
<name>A0A5R8KKE9_9BACT</name>
<evidence type="ECO:0000259" key="2">
    <source>
        <dbReference type="Pfam" id="PF13369"/>
    </source>
</evidence>
<proteinExistence type="inferred from homology"/>
<dbReference type="PANTHER" id="PTHR31350">
    <property type="entry name" value="SI:DKEY-261L7.2"/>
    <property type="match status" value="1"/>
</dbReference>
<protein>
    <recommendedName>
        <fullName evidence="2">Protein SirB1 N-terminal domain-containing protein</fullName>
    </recommendedName>
</protein>
<dbReference type="EMBL" id="VAUV01000001">
    <property type="protein sequence ID" value="TLD72804.1"/>
    <property type="molecule type" value="Genomic_DNA"/>
</dbReference>
<sequence>MQSTTPQLRHLLKLLDDDNPVVRSAVRSRLTSMRRELPEELLALGEPLDDEQQRLLSELLAPGCWEELEETWLSWRWLSSPEAQLEDALGQISTFLSGWATQAEEMGRKLDSLAASALRSGVGSDPRLLAEYLFAGRGQDARLRGNTKEYYAAHNSNLLWVLENGLGNPLSMCAVYILVGKRLGVPIQGCNFPGHFLARVTHEGQTWLVDCFNRGRFMLAEDVARHHPAANPAMEELIHESATVNTMIGRVLRNLDEACEREGNMTQRHVVRRLLMKLMDS</sequence>
<feature type="domain" description="Protein SirB1 N-terminal" evidence="2">
    <location>
        <begin position="106"/>
        <end position="253"/>
    </location>
</feature>
<accession>A0A5R8KKE9</accession>
<dbReference type="PANTHER" id="PTHR31350:SF21">
    <property type="entry name" value="F-BOX ONLY PROTEIN 21"/>
    <property type="match status" value="1"/>
</dbReference>
<dbReference type="Pfam" id="PF13369">
    <property type="entry name" value="Transglut_core2"/>
    <property type="match status" value="1"/>
</dbReference>
<gene>
    <name evidence="3" type="ORF">FEM03_01660</name>
</gene>
<comment type="similarity">
    <text evidence="1">Belongs to the UPF0162 family.</text>
</comment>
<dbReference type="InterPro" id="IPR032698">
    <property type="entry name" value="SirB1_N"/>
</dbReference>
<keyword evidence="4" id="KW-1185">Reference proteome</keyword>
<evidence type="ECO:0000313" key="3">
    <source>
        <dbReference type="EMBL" id="TLD72804.1"/>
    </source>
</evidence>
<evidence type="ECO:0000256" key="1">
    <source>
        <dbReference type="ARBA" id="ARBA00007100"/>
    </source>
</evidence>
<reference evidence="3 4" key="1">
    <citation type="submission" date="2019-05" db="EMBL/GenBank/DDBJ databases">
        <title>Verrucobacter flavum gen. nov., sp. nov. a new member of the family Verrucomicrobiaceae.</title>
        <authorList>
            <person name="Szuroczki S."/>
            <person name="Abbaszade G."/>
            <person name="Szabo A."/>
            <person name="Felfoldi T."/>
            <person name="Schumann P."/>
            <person name="Boka K."/>
            <person name="Keki Z."/>
            <person name="Toumi M."/>
            <person name="Toth E."/>
        </authorList>
    </citation>
    <scope>NUCLEOTIDE SEQUENCE [LARGE SCALE GENOMIC DNA]</scope>
    <source>
        <strain evidence="3 4">MG-N-17</strain>
    </source>
</reference>